<sequence length="356" mass="40520">MGALQQLSRHLRVPGWLLRRQPQLGAFHLPTEITYMISEHLTNTSLICLALTCRTLYTICFPRNPHLDATETKKLLLWLEKDISSFYFCHFCLKLHKWHRSWVKDIPYGSWDREELPCVEKIECSSIHFTSSCIIPYHIARLIMNRHFYGPSHGIPVYKIEGCSSGSGITSRVKESNSLKARIIGDKLLILSVRTATHSKGHSRVLREHIDILGSPVCCHLTLAEGYPDLAPVQLPELAKYKTAPKFFAHCNQSFGSCAFCLTDYAIDISWCGKAEGYAITVQIYQQIGGCRSPFDWSWTSMSSYDMKEEARSAHPLEYRPGIIRDMWNKANGVDSTTQSQWVELPGLDNHRAIMA</sequence>
<dbReference type="EMBL" id="KZ678137">
    <property type="protein sequence ID" value="PSN65656.1"/>
    <property type="molecule type" value="Genomic_DNA"/>
</dbReference>
<dbReference type="AlphaFoldDB" id="A0A2T2NK78"/>
<proteinExistence type="predicted"/>
<keyword evidence="3" id="KW-1185">Reference proteome</keyword>
<evidence type="ECO:0000313" key="3">
    <source>
        <dbReference type="Proteomes" id="UP000240883"/>
    </source>
</evidence>
<gene>
    <name evidence="2" type="ORF">BS50DRAFT_646015</name>
</gene>
<dbReference type="InterPro" id="IPR001810">
    <property type="entry name" value="F-box_dom"/>
</dbReference>
<dbReference type="STRING" id="1448308.A0A2T2NK78"/>
<reference evidence="2 3" key="1">
    <citation type="journal article" date="2018" name="Front. Microbiol.">
        <title>Genome-Wide Analysis of Corynespora cassiicola Leaf Fall Disease Putative Effectors.</title>
        <authorList>
            <person name="Lopez D."/>
            <person name="Ribeiro S."/>
            <person name="Label P."/>
            <person name="Fumanal B."/>
            <person name="Venisse J.S."/>
            <person name="Kohler A."/>
            <person name="de Oliveira R.R."/>
            <person name="Labutti K."/>
            <person name="Lipzen A."/>
            <person name="Lail K."/>
            <person name="Bauer D."/>
            <person name="Ohm R.A."/>
            <person name="Barry K.W."/>
            <person name="Spatafora J."/>
            <person name="Grigoriev I.V."/>
            <person name="Martin F.M."/>
            <person name="Pujade-Renaud V."/>
        </authorList>
    </citation>
    <scope>NUCLEOTIDE SEQUENCE [LARGE SCALE GENOMIC DNA]</scope>
    <source>
        <strain evidence="2 3">Philippines</strain>
    </source>
</reference>
<feature type="domain" description="F-box" evidence="1">
    <location>
        <begin position="28"/>
        <end position="61"/>
    </location>
</feature>
<accession>A0A2T2NK78</accession>
<dbReference type="OrthoDB" id="3766406at2759"/>
<protein>
    <recommendedName>
        <fullName evidence="1">F-box domain-containing protein</fullName>
    </recommendedName>
</protein>
<dbReference type="Pfam" id="PF12937">
    <property type="entry name" value="F-box-like"/>
    <property type="match status" value="1"/>
</dbReference>
<name>A0A2T2NK78_CORCC</name>
<evidence type="ECO:0000259" key="1">
    <source>
        <dbReference type="Pfam" id="PF12937"/>
    </source>
</evidence>
<evidence type="ECO:0000313" key="2">
    <source>
        <dbReference type="EMBL" id="PSN65656.1"/>
    </source>
</evidence>
<organism evidence="2 3">
    <name type="scientific">Corynespora cassiicola Philippines</name>
    <dbReference type="NCBI Taxonomy" id="1448308"/>
    <lineage>
        <taxon>Eukaryota</taxon>
        <taxon>Fungi</taxon>
        <taxon>Dikarya</taxon>
        <taxon>Ascomycota</taxon>
        <taxon>Pezizomycotina</taxon>
        <taxon>Dothideomycetes</taxon>
        <taxon>Pleosporomycetidae</taxon>
        <taxon>Pleosporales</taxon>
        <taxon>Corynesporascaceae</taxon>
        <taxon>Corynespora</taxon>
    </lineage>
</organism>
<dbReference type="Proteomes" id="UP000240883">
    <property type="component" value="Unassembled WGS sequence"/>
</dbReference>